<organism evidence="1 2">
    <name type="scientific">Castellaniella denitrificans</name>
    <dbReference type="NCBI Taxonomy" id="56119"/>
    <lineage>
        <taxon>Bacteria</taxon>
        <taxon>Pseudomonadati</taxon>
        <taxon>Pseudomonadota</taxon>
        <taxon>Betaproteobacteria</taxon>
        <taxon>Burkholderiales</taxon>
        <taxon>Alcaligenaceae</taxon>
        <taxon>Castellaniella</taxon>
    </lineage>
</organism>
<dbReference type="Pfam" id="PF13384">
    <property type="entry name" value="HTH_23"/>
    <property type="match status" value="1"/>
</dbReference>
<reference evidence="1" key="1">
    <citation type="submission" date="2022-12" db="EMBL/GenBank/DDBJ databases">
        <title>Bacterial isolates from different developmental stages of Nematostella vectensis.</title>
        <authorList>
            <person name="Fraune S."/>
        </authorList>
    </citation>
    <scope>NUCLEOTIDE SEQUENCE</scope>
    <source>
        <strain evidence="1">G21619-S1</strain>
    </source>
</reference>
<dbReference type="InterPro" id="IPR009057">
    <property type="entry name" value="Homeodomain-like_sf"/>
</dbReference>
<proteinExistence type="predicted"/>
<protein>
    <submittedName>
        <fullName evidence="1">Helix-turn-helix domain-containing protein</fullName>
    </submittedName>
</protein>
<dbReference type="EMBL" id="JAPWHE010000010">
    <property type="protein sequence ID" value="MCZ4330732.1"/>
    <property type="molecule type" value="Genomic_DNA"/>
</dbReference>
<sequence length="81" mass="8942">MHSFDPFAGLIHQIEGYRPPPARKMNMPRIDPYERILAVQRIARGESPSAIAAELGVTKGCVIGWQRKARAEAEAAEAERG</sequence>
<gene>
    <name evidence="1" type="ORF">O4H32_12330</name>
</gene>
<dbReference type="Proteomes" id="UP001068379">
    <property type="component" value="Unassembled WGS sequence"/>
</dbReference>
<name>A0ABT4M5Z1_9BURK</name>
<evidence type="ECO:0000313" key="2">
    <source>
        <dbReference type="Proteomes" id="UP001068379"/>
    </source>
</evidence>
<dbReference type="SUPFAM" id="SSF46689">
    <property type="entry name" value="Homeodomain-like"/>
    <property type="match status" value="1"/>
</dbReference>
<keyword evidence="2" id="KW-1185">Reference proteome</keyword>
<dbReference type="Gene3D" id="1.10.10.10">
    <property type="entry name" value="Winged helix-like DNA-binding domain superfamily/Winged helix DNA-binding domain"/>
    <property type="match status" value="1"/>
</dbReference>
<dbReference type="RefSeq" id="WP_269359586.1">
    <property type="nucleotide sequence ID" value="NZ_JAPWHE010000010.1"/>
</dbReference>
<evidence type="ECO:0000313" key="1">
    <source>
        <dbReference type="EMBL" id="MCZ4330732.1"/>
    </source>
</evidence>
<comment type="caution">
    <text evidence="1">The sequence shown here is derived from an EMBL/GenBank/DDBJ whole genome shotgun (WGS) entry which is preliminary data.</text>
</comment>
<dbReference type="InterPro" id="IPR036388">
    <property type="entry name" value="WH-like_DNA-bd_sf"/>
</dbReference>
<accession>A0ABT4M5Z1</accession>